<dbReference type="PANTHER" id="PTHR43229">
    <property type="entry name" value="NODULATION PROTEIN J"/>
    <property type="match status" value="1"/>
</dbReference>
<keyword evidence="4 6" id="KW-0472">Membrane</keyword>
<organism evidence="8 9">
    <name type="scientific">Sinosporangium album</name>
    <dbReference type="NCBI Taxonomy" id="504805"/>
    <lineage>
        <taxon>Bacteria</taxon>
        <taxon>Bacillati</taxon>
        <taxon>Actinomycetota</taxon>
        <taxon>Actinomycetes</taxon>
        <taxon>Streptosporangiales</taxon>
        <taxon>Streptosporangiaceae</taxon>
        <taxon>Sinosporangium</taxon>
    </lineage>
</organism>
<evidence type="ECO:0000256" key="6">
    <source>
        <dbReference type="SAM" id="Phobius"/>
    </source>
</evidence>
<evidence type="ECO:0000256" key="5">
    <source>
        <dbReference type="ARBA" id="ARBA00023251"/>
    </source>
</evidence>
<sequence length="274" mass="28582">MSGIMRLGPRRGIAEFGTMVRDRKELYNSILGSAGIYALLAVWLRDRKVAGTDVDLSTYMMAGMMALVVFQIGLMNLPMMIAADREEGALLRLRTVPGGIGSFLIGRAVSITLAATLQIALILAIGLAVGGASLPASPGHWLTLAWVLPLGMLAVVPLGAALGALLPNPRTAGAVLGLPVMGLLIISGAMFPVTAMPEAVRWVAQAFPLYWQGHGIRAALLSDSTLAAEIGGTWRLAESAGILALWLVAGMVLAPRLLRRATRGAAGTRSPVGS</sequence>
<evidence type="ECO:0000256" key="1">
    <source>
        <dbReference type="ARBA" id="ARBA00004141"/>
    </source>
</evidence>
<dbReference type="EMBL" id="FNCN01000036">
    <property type="protein sequence ID" value="SDI15797.1"/>
    <property type="molecule type" value="Genomic_DNA"/>
</dbReference>
<name>A0A1G8IAC9_9ACTN</name>
<evidence type="ECO:0000256" key="4">
    <source>
        <dbReference type="ARBA" id="ARBA00023136"/>
    </source>
</evidence>
<dbReference type="GO" id="GO:0043190">
    <property type="term" value="C:ATP-binding cassette (ABC) transporter complex"/>
    <property type="evidence" value="ECO:0007669"/>
    <property type="project" value="InterPro"/>
</dbReference>
<evidence type="ECO:0000313" key="9">
    <source>
        <dbReference type="Proteomes" id="UP000198923"/>
    </source>
</evidence>
<evidence type="ECO:0000259" key="7">
    <source>
        <dbReference type="PROSITE" id="PS51012"/>
    </source>
</evidence>
<reference evidence="8 9" key="1">
    <citation type="submission" date="2016-10" db="EMBL/GenBank/DDBJ databases">
        <authorList>
            <person name="de Groot N.N."/>
        </authorList>
    </citation>
    <scope>NUCLEOTIDE SEQUENCE [LARGE SCALE GENOMIC DNA]</scope>
    <source>
        <strain evidence="8 9">CPCC 201354</strain>
    </source>
</reference>
<evidence type="ECO:0000256" key="3">
    <source>
        <dbReference type="ARBA" id="ARBA00022989"/>
    </source>
</evidence>
<keyword evidence="5" id="KW-0046">Antibiotic resistance</keyword>
<dbReference type="RefSeq" id="WP_093174351.1">
    <property type="nucleotide sequence ID" value="NZ_FNCN01000036.1"/>
</dbReference>
<feature type="transmembrane region" description="Helical" evidence="6">
    <location>
        <begin position="173"/>
        <end position="193"/>
    </location>
</feature>
<dbReference type="InterPro" id="IPR000412">
    <property type="entry name" value="ABC_2_transport"/>
</dbReference>
<dbReference type="InterPro" id="IPR051784">
    <property type="entry name" value="Nod_factor_ABC_transporter"/>
</dbReference>
<dbReference type="PROSITE" id="PS51012">
    <property type="entry name" value="ABC_TM2"/>
    <property type="match status" value="1"/>
</dbReference>
<dbReference type="OrthoDB" id="9786643at2"/>
<feature type="transmembrane region" description="Helical" evidence="6">
    <location>
        <begin position="26"/>
        <end position="44"/>
    </location>
</feature>
<feature type="transmembrane region" description="Helical" evidence="6">
    <location>
        <begin position="56"/>
        <end position="83"/>
    </location>
</feature>
<dbReference type="GO" id="GO:0046677">
    <property type="term" value="P:response to antibiotic"/>
    <property type="evidence" value="ECO:0007669"/>
    <property type="project" value="UniProtKB-KW"/>
</dbReference>
<dbReference type="InterPro" id="IPR013525">
    <property type="entry name" value="ABC2_TM"/>
</dbReference>
<dbReference type="InterPro" id="IPR047817">
    <property type="entry name" value="ABC2_TM_bact-type"/>
</dbReference>
<feature type="transmembrane region" description="Helical" evidence="6">
    <location>
        <begin position="141"/>
        <end position="166"/>
    </location>
</feature>
<dbReference type="GO" id="GO:0140359">
    <property type="term" value="F:ABC-type transporter activity"/>
    <property type="evidence" value="ECO:0007669"/>
    <property type="project" value="InterPro"/>
</dbReference>
<keyword evidence="3 6" id="KW-1133">Transmembrane helix</keyword>
<feature type="domain" description="ABC transmembrane type-2" evidence="7">
    <location>
        <begin position="24"/>
        <end position="261"/>
    </location>
</feature>
<comment type="subcellular location">
    <subcellularLocation>
        <location evidence="1">Membrane</location>
        <topology evidence="1">Multi-pass membrane protein</topology>
    </subcellularLocation>
</comment>
<evidence type="ECO:0000313" key="8">
    <source>
        <dbReference type="EMBL" id="SDI15797.1"/>
    </source>
</evidence>
<gene>
    <name evidence="8" type="ORF">SAMN05421505_13620</name>
</gene>
<dbReference type="PANTHER" id="PTHR43229:SF6">
    <property type="entry name" value="ABC-TYPE MULTIDRUG TRANSPORT SYSTEM, PERMEASE COMPONENT"/>
    <property type="match status" value="1"/>
</dbReference>
<dbReference type="STRING" id="504805.SAMN05421505_13620"/>
<dbReference type="Pfam" id="PF12698">
    <property type="entry name" value="ABC2_membrane_3"/>
    <property type="match status" value="1"/>
</dbReference>
<feature type="transmembrane region" description="Helical" evidence="6">
    <location>
        <begin position="240"/>
        <end position="258"/>
    </location>
</feature>
<dbReference type="PIRSF" id="PIRSF006648">
    <property type="entry name" value="DrrB"/>
    <property type="match status" value="1"/>
</dbReference>
<accession>A0A1G8IAC9</accession>
<evidence type="ECO:0000256" key="2">
    <source>
        <dbReference type="ARBA" id="ARBA00022692"/>
    </source>
</evidence>
<dbReference type="AlphaFoldDB" id="A0A1G8IAC9"/>
<dbReference type="Proteomes" id="UP000198923">
    <property type="component" value="Unassembled WGS sequence"/>
</dbReference>
<feature type="transmembrane region" description="Helical" evidence="6">
    <location>
        <begin position="104"/>
        <end position="129"/>
    </location>
</feature>
<keyword evidence="2 6" id="KW-0812">Transmembrane</keyword>
<protein>
    <submittedName>
        <fullName evidence="8">ABC-2 type transport system permease protein</fullName>
    </submittedName>
</protein>
<proteinExistence type="predicted"/>
<keyword evidence="9" id="KW-1185">Reference proteome</keyword>